<dbReference type="InterPro" id="IPR036928">
    <property type="entry name" value="AS_sf"/>
</dbReference>
<protein>
    <recommendedName>
        <fullName evidence="1">Amidase domain-containing protein</fullName>
    </recommendedName>
</protein>
<dbReference type="AlphaFoldDB" id="A0A382D274"/>
<dbReference type="EMBL" id="UINC01037274">
    <property type="protein sequence ID" value="SVB32520.1"/>
    <property type="molecule type" value="Genomic_DNA"/>
</dbReference>
<name>A0A382D274_9ZZZZ</name>
<dbReference type="SUPFAM" id="SSF75304">
    <property type="entry name" value="Amidase signature (AS) enzymes"/>
    <property type="match status" value="1"/>
</dbReference>
<dbReference type="PANTHER" id="PTHR11895:SF7">
    <property type="entry name" value="GLUTAMYL-TRNA(GLN) AMIDOTRANSFERASE SUBUNIT A, MITOCHONDRIAL"/>
    <property type="match status" value="1"/>
</dbReference>
<dbReference type="InterPro" id="IPR023631">
    <property type="entry name" value="Amidase_dom"/>
</dbReference>
<dbReference type="PANTHER" id="PTHR11895">
    <property type="entry name" value="TRANSAMIDASE"/>
    <property type="match status" value="1"/>
</dbReference>
<accession>A0A382D274</accession>
<dbReference type="Pfam" id="PF01425">
    <property type="entry name" value="Amidase"/>
    <property type="match status" value="1"/>
</dbReference>
<reference evidence="2" key="1">
    <citation type="submission" date="2018-05" db="EMBL/GenBank/DDBJ databases">
        <authorList>
            <person name="Lanie J.A."/>
            <person name="Ng W.-L."/>
            <person name="Kazmierczak K.M."/>
            <person name="Andrzejewski T.M."/>
            <person name="Davidsen T.M."/>
            <person name="Wayne K.J."/>
            <person name="Tettelin H."/>
            <person name="Glass J.I."/>
            <person name="Rusch D."/>
            <person name="Podicherti R."/>
            <person name="Tsui H.-C.T."/>
            <person name="Winkler M.E."/>
        </authorList>
    </citation>
    <scope>NUCLEOTIDE SEQUENCE</scope>
</reference>
<organism evidence="2">
    <name type="scientific">marine metagenome</name>
    <dbReference type="NCBI Taxonomy" id="408172"/>
    <lineage>
        <taxon>unclassified sequences</taxon>
        <taxon>metagenomes</taxon>
        <taxon>ecological metagenomes</taxon>
    </lineage>
</organism>
<feature type="non-terminal residue" evidence="2">
    <location>
        <position position="218"/>
    </location>
</feature>
<dbReference type="InterPro" id="IPR000120">
    <property type="entry name" value="Amidase"/>
</dbReference>
<proteinExistence type="predicted"/>
<dbReference type="GO" id="GO:0003824">
    <property type="term" value="F:catalytic activity"/>
    <property type="evidence" value="ECO:0007669"/>
    <property type="project" value="InterPro"/>
</dbReference>
<evidence type="ECO:0000259" key="1">
    <source>
        <dbReference type="Pfam" id="PF01425"/>
    </source>
</evidence>
<dbReference type="Gene3D" id="3.90.1300.10">
    <property type="entry name" value="Amidase signature (AS) domain"/>
    <property type="match status" value="1"/>
</dbReference>
<gene>
    <name evidence="2" type="ORF">METZ01_LOCUS185374</name>
</gene>
<sequence length="218" mass="22748">MIKSREVSPVELTAAFVERISTVDSKINSYITVCADRAIASAKASEQLLARNNYLGPLHGIPYAIKDQFWSKGIQTTAGSNLLKNFVPTENSTVIEKMNSAGTILLGKLNLSEFATGNSIVHPWGTPRNPWDLDRNPGTSSSGSGAATASFLCAGSIGEDTGGSIRGPANNCNLVGLRPTYGLVSRYGIVGASWSNDIAGPIAHSAADAALILQAIAG</sequence>
<feature type="domain" description="Amidase" evidence="1">
    <location>
        <begin position="11"/>
        <end position="218"/>
    </location>
</feature>
<evidence type="ECO:0000313" key="2">
    <source>
        <dbReference type="EMBL" id="SVB32520.1"/>
    </source>
</evidence>